<dbReference type="Pfam" id="PF12136">
    <property type="entry name" value="RNA_pol_Rpo13"/>
    <property type="match status" value="1"/>
</dbReference>
<evidence type="ECO:0000313" key="3">
    <source>
        <dbReference type="EMBL" id="ADI32545.1"/>
    </source>
</evidence>
<dbReference type="Proteomes" id="UP000002573">
    <property type="component" value="Chromosome"/>
</dbReference>
<sequence>MILEENSETLEEKEETEEKIPPRLVRINYLEKFIKTTILWEKFIHGDISLRDLEKELARTKKRKKTAKKKASKKKSAKTKKKSAK</sequence>
<dbReference type="OrthoDB" id="383160at2157"/>
<name>D7D9U9_STAHD</name>
<gene>
    <name evidence="3" type="ordered locus">Shell_1457</name>
</gene>
<reference evidence="4" key="1">
    <citation type="submission" date="2010-05" db="EMBL/GenBank/DDBJ databases">
        <title>Complete sequence of Staphylothermus hellenicus DSM 12710.</title>
        <authorList>
            <consortium name="US DOE Joint Genome Institute"/>
            <person name="Lucas S."/>
            <person name="Copeland A."/>
            <person name="Lapidus A."/>
            <person name="Cheng J.-F."/>
            <person name="Bruce D."/>
            <person name="Goodwin L."/>
            <person name="Pitluck S."/>
            <person name="Davenport K."/>
            <person name="Detter J.C."/>
            <person name="Han C."/>
            <person name="Tapia R."/>
            <person name="Larimer F."/>
            <person name="Land M."/>
            <person name="Hauser L."/>
            <person name="Kyrpides N."/>
            <person name="Mikhailova N."/>
            <person name="Anderson I.J."/>
            <person name="Woyke T."/>
        </authorList>
    </citation>
    <scope>NUCLEOTIDE SEQUENCE [LARGE SCALE GENOMIC DNA]</scope>
    <source>
        <strain evidence="4">DSM 12710 / JCM 10830 / BK20S6-10-b1 / P8</strain>
    </source>
</reference>
<reference evidence="3 4" key="2">
    <citation type="journal article" date="2011" name="Stand. Genomic Sci.">
        <title>Complete genome sequence of Staphylothermus hellenicus P8.</title>
        <authorList>
            <person name="Anderson I."/>
            <person name="Wirth R."/>
            <person name="Lucas S."/>
            <person name="Copeland A."/>
            <person name="Lapidus A."/>
            <person name="Cheng J.F."/>
            <person name="Goodwin L."/>
            <person name="Pitluck S."/>
            <person name="Davenport K."/>
            <person name="Detter J.C."/>
            <person name="Han C."/>
            <person name="Tapia R."/>
            <person name="Land M."/>
            <person name="Hauser L."/>
            <person name="Pati A."/>
            <person name="Mikhailova N."/>
            <person name="Woyke T."/>
            <person name="Klenk H.P."/>
            <person name="Kyrpides N."/>
            <person name="Ivanova N."/>
        </authorList>
    </citation>
    <scope>NUCLEOTIDE SEQUENCE [LARGE SCALE GENOMIC DNA]</scope>
    <source>
        <strain evidence="4">DSM 12710 / JCM 10830 / BK20S6-10-b1 / P8</strain>
    </source>
</reference>
<dbReference type="InterPro" id="IPR021985">
    <property type="entry name" value="RNA_pol_Rpo13"/>
</dbReference>
<evidence type="ECO:0000259" key="2">
    <source>
        <dbReference type="Pfam" id="PF12136"/>
    </source>
</evidence>
<accession>D7D9U9</accession>
<proteinExistence type="predicted"/>
<feature type="domain" description="RNA polymerase Rpo13 subunit HTH" evidence="2">
    <location>
        <begin position="9"/>
        <end position="48"/>
    </location>
</feature>
<dbReference type="EMBL" id="CP002051">
    <property type="protein sequence ID" value="ADI32545.1"/>
    <property type="molecule type" value="Genomic_DNA"/>
</dbReference>
<dbReference type="GeneID" id="9234748"/>
<feature type="region of interest" description="Disordered" evidence="1">
    <location>
        <begin position="60"/>
        <end position="85"/>
    </location>
</feature>
<evidence type="ECO:0000313" key="4">
    <source>
        <dbReference type="Proteomes" id="UP000002573"/>
    </source>
</evidence>
<dbReference type="HOGENOM" id="CLU_2505105_0_0_2"/>
<protein>
    <recommendedName>
        <fullName evidence="2">RNA polymerase Rpo13 subunit HTH domain-containing protein</fullName>
    </recommendedName>
</protein>
<dbReference type="KEGG" id="shc:Shell_1457"/>
<organism evidence="3 4">
    <name type="scientific">Staphylothermus hellenicus (strain DSM 12710 / JCM 10830 / BK20S6-10-b1 / P8)</name>
    <dbReference type="NCBI Taxonomy" id="591019"/>
    <lineage>
        <taxon>Archaea</taxon>
        <taxon>Thermoproteota</taxon>
        <taxon>Thermoprotei</taxon>
        <taxon>Desulfurococcales</taxon>
        <taxon>Desulfurococcaceae</taxon>
        <taxon>Staphylothermus</taxon>
    </lineage>
</organism>
<keyword evidence="4" id="KW-1185">Reference proteome</keyword>
<evidence type="ECO:0000256" key="1">
    <source>
        <dbReference type="SAM" id="MobiDB-lite"/>
    </source>
</evidence>
<dbReference type="STRING" id="591019.Shell_1457"/>
<dbReference type="AlphaFoldDB" id="D7D9U9"/>
<dbReference type="eggNOG" id="arCOG05938">
    <property type="taxonomic scope" value="Archaea"/>
</dbReference>
<dbReference type="RefSeq" id="WP_013143743.1">
    <property type="nucleotide sequence ID" value="NC_014205.1"/>
</dbReference>